<name>T1HU65_RHOPR</name>
<dbReference type="AlphaFoldDB" id="T1HU65"/>
<dbReference type="EMBL" id="ACPB03015736">
    <property type="status" value="NOT_ANNOTATED_CDS"/>
    <property type="molecule type" value="Genomic_DNA"/>
</dbReference>
<dbReference type="Proteomes" id="UP000015103">
    <property type="component" value="Unassembled WGS sequence"/>
</dbReference>
<dbReference type="EnsemblMetazoa" id="RPRC007585-RA">
    <property type="protein sequence ID" value="RPRC007585-PA"/>
    <property type="gene ID" value="RPRC007585"/>
</dbReference>
<protein>
    <submittedName>
        <fullName evidence="1">Uncharacterized protein</fullName>
    </submittedName>
</protein>
<evidence type="ECO:0000313" key="2">
    <source>
        <dbReference type="Proteomes" id="UP000015103"/>
    </source>
</evidence>
<dbReference type="VEuPathDB" id="VectorBase:RPRC007585"/>
<accession>T1HU65</accession>
<reference evidence="1" key="1">
    <citation type="submission" date="2015-05" db="UniProtKB">
        <authorList>
            <consortium name="EnsemblMetazoa"/>
        </authorList>
    </citation>
    <scope>IDENTIFICATION</scope>
</reference>
<proteinExistence type="predicted"/>
<organism evidence="1 2">
    <name type="scientific">Rhodnius prolixus</name>
    <name type="common">Triatomid bug</name>
    <dbReference type="NCBI Taxonomy" id="13249"/>
    <lineage>
        <taxon>Eukaryota</taxon>
        <taxon>Metazoa</taxon>
        <taxon>Ecdysozoa</taxon>
        <taxon>Arthropoda</taxon>
        <taxon>Hexapoda</taxon>
        <taxon>Insecta</taxon>
        <taxon>Pterygota</taxon>
        <taxon>Neoptera</taxon>
        <taxon>Paraneoptera</taxon>
        <taxon>Hemiptera</taxon>
        <taxon>Heteroptera</taxon>
        <taxon>Panheteroptera</taxon>
        <taxon>Cimicomorpha</taxon>
        <taxon>Reduviidae</taxon>
        <taxon>Triatominae</taxon>
        <taxon>Rhodnius</taxon>
    </lineage>
</organism>
<dbReference type="HOGENOM" id="CLU_1002262_0_0_1"/>
<evidence type="ECO:0000313" key="1">
    <source>
        <dbReference type="EnsemblMetazoa" id="RPRC007585-PA"/>
    </source>
</evidence>
<sequence length="278" mass="32573">MRSLAKKIDSLNVYNEEDLLEELTEEEREHYNKFKNGLNLKTPKKVVPFWIEPPEGESCLLIYEADGWPMPKIEYCQKYLLKNVPPLLEVTAVVPTYFTLTGLINVLAVYTILYRHYEGQHIYPFAMETTTQLINFSGAFIARKYYVSKIGAIYQACTSSKLTTLIKLEYINVKEVIEDVRNILMGPKNDDQRLNILCALGQIHHMFKECYNDTPRRRLEKSERALPFGPFRTSAHIKPETLEKLTHSFKVIHFYYSYVLSYYSKKWASLKDEPKNYL</sequence>
<dbReference type="InParanoid" id="T1HU65"/>
<keyword evidence="2" id="KW-1185">Reference proteome</keyword>